<dbReference type="AlphaFoldDB" id="A0A914REM0"/>
<organism evidence="1 2">
    <name type="scientific">Parascaris equorum</name>
    <name type="common">Equine roundworm</name>
    <dbReference type="NCBI Taxonomy" id="6256"/>
    <lineage>
        <taxon>Eukaryota</taxon>
        <taxon>Metazoa</taxon>
        <taxon>Ecdysozoa</taxon>
        <taxon>Nematoda</taxon>
        <taxon>Chromadorea</taxon>
        <taxon>Rhabditida</taxon>
        <taxon>Spirurina</taxon>
        <taxon>Ascaridomorpha</taxon>
        <taxon>Ascaridoidea</taxon>
        <taxon>Ascarididae</taxon>
        <taxon>Parascaris</taxon>
    </lineage>
</organism>
<protein>
    <submittedName>
        <fullName evidence="2">Uncharacterized protein</fullName>
    </submittedName>
</protein>
<dbReference type="Proteomes" id="UP000887564">
    <property type="component" value="Unplaced"/>
</dbReference>
<evidence type="ECO:0000313" key="1">
    <source>
        <dbReference type="Proteomes" id="UP000887564"/>
    </source>
</evidence>
<keyword evidence="1" id="KW-1185">Reference proteome</keyword>
<name>A0A914REM0_PAREQ</name>
<proteinExistence type="predicted"/>
<dbReference type="WBParaSite" id="PEQ_0000494301-mRNA-1">
    <property type="protein sequence ID" value="PEQ_0000494301-mRNA-1"/>
    <property type="gene ID" value="PEQ_0000494301"/>
</dbReference>
<evidence type="ECO:0000313" key="2">
    <source>
        <dbReference type="WBParaSite" id="PEQ_0000494301-mRNA-1"/>
    </source>
</evidence>
<accession>A0A914REM0</accession>
<reference evidence="2" key="1">
    <citation type="submission" date="2022-11" db="UniProtKB">
        <authorList>
            <consortium name="WormBaseParasite"/>
        </authorList>
    </citation>
    <scope>IDENTIFICATION</scope>
</reference>
<sequence>MTSHMRSSYSSSSLDLTVFTFGLTSMYIRKRNVI</sequence>